<gene>
    <name evidence="2" type="ORF">S7711_04826</name>
</gene>
<dbReference type="HOGENOM" id="CLU_1166502_0_0_1"/>
<keyword evidence="3" id="KW-1185">Reference proteome</keyword>
<organism evidence="2 3">
    <name type="scientific">Stachybotrys chartarum (strain CBS 109288 / IBT 7711)</name>
    <name type="common">Toxic black mold</name>
    <name type="synonym">Stilbospora chartarum</name>
    <dbReference type="NCBI Taxonomy" id="1280523"/>
    <lineage>
        <taxon>Eukaryota</taxon>
        <taxon>Fungi</taxon>
        <taxon>Dikarya</taxon>
        <taxon>Ascomycota</taxon>
        <taxon>Pezizomycotina</taxon>
        <taxon>Sordariomycetes</taxon>
        <taxon>Hypocreomycetidae</taxon>
        <taxon>Hypocreales</taxon>
        <taxon>Stachybotryaceae</taxon>
        <taxon>Stachybotrys</taxon>
    </lineage>
</organism>
<name>A0A084AMG9_STACB</name>
<feature type="compositionally biased region" description="Acidic residues" evidence="1">
    <location>
        <begin position="118"/>
        <end position="132"/>
    </location>
</feature>
<sequence length="231" mass="26864">MCRDQQEICIYCGFQRHVHYQWCKPYIHDLRETVVQWPRVLPTPEDCPDYEKAAMARARVHIAAQDDRALRHKQRFADMYFLKRPVRTPHARSLLADGLLCKCADCSGPGAVRLPRDAEEEEEEEEEEEDGYDMIPEHNDRECKDQGYFERKFWESDAGRRLLRSYRNQAALDKRQLVKTGKAAGPVQGFVETRQGEQAAADGSFGSSISWEDDDTWEGEDDDTWEEEESL</sequence>
<evidence type="ECO:0000313" key="2">
    <source>
        <dbReference type="EMBL" id="KEY66498.1"/>
    </source>
</evidence>
<accession>A0A084AMG9</accession>
<dbReference type="Proteomes" id="UP000028045">
    <property type="component" value="Unassembled WGS sequence"/>
</dbReference>
<feature type="region of interest" description="Disordered" evidence="1">
    <location>
        <begin position="181"/>
        <end position="231"/>
    </location>
</feature>
<evidence type="ECO:0000313" key="3">
    <source>
        <dbReference type="Proteomes" id="UP000028045"/>
    </source>
</evidence>
<reference evidence="2 3" key="1">
    <citation type="journal article" date="2014" name="BMC Genomics">
        <title>Comparative genome sequencing reveals chemotype-specific gene clusters in the toxigenic black mold Stachybotrys.</title>
        <authorList>
            <person name="Semeiks J."/>
            <person name="Borek D."/>
            <person name="Otwinowski Z."/>
            <person name="Grishin N.V."/>
        </authorList>
    </citation>
    <scope>NUCLEOTIDE SEQUENCE [LARGE SCALE GENOMIC DNA]</scope>
    <source>
        <strain evidence="3">CBS 109288 / IBT 7711</strain>
    </source>
</reference>
<dbReference type="AlphaFoldDB" id="A0A084AMG9"/>
<feature type="region of interest" description="Disordered" evidence="1">
    <location>
        <begin position="114"/>
        <end position="140"/>
    </location>
</feature>
<evidence type="ECO:0000256" key="1">
    <source>
        <dbReference type="SAM" id="MobiDB-lite"/>
    </source>
</evidence>
<protein>
    <submittedName>
        <fullName evidence="2">Uncharacterized protein</fullName>
    </submittedName>
</protein>
<proteinExistence type="predicted"/>
<feature type="compositionally biased region" description="Acidic residues" evidence="1">
    <location>
        <begin position="211"/>
        <end position="231"/>
    </location>
</feature>
<dbReference type="OrthoDB" id="4821585at2759"/>
<dbReference type="EMBL" id="KL648657">
    <property type="protein sequence ID" value="KEY66498.1"/>
    <property type="molecule type" value="Genomic_DNA"/>
</dbReference>